<dbReference type="EMBL" id="AMSD01000001">
    <property type="protein sequence ID" value="EPE37740.1"/>
    <property type="molecule type" value="Genomic_DNA"/>
</dbReference>
<dbReference type="EC" id="6.1.1.2" evidence="8"/>
<dbReference type="FunFam" id="1.10.240.10:FF:000002">
    <property type="entry name" value="Tryptophan--tRNA ligase"/>
    <property type="match status" value="1"/>
</dbReference>
<name>S3DJ68_9GAMM</name>
<feature type="binding site" evidence="8">
    <location>
        <begin position="19"/>
        <end position="20"/>
    </location>
    <ligand>
        <name>ATP</name>
        <dbReference type="ChEBI" id="CHEBI:30616"/>
    </ligand>
</feature>
<evidence type="ECO:0000256" key="9">
    <source>
        <dbReference type="RuleBase" id="RU363036"/>
    </source>
</evidence>
<dbReference type="GO" id="GO:0004830">
    <property type="term" value="F:tryptophan-tRNA ligase activity"/>
    <property type="evidence" value="ECO:0007669"/>
    <property type="project" value="UniProtKB-UniRule"/>
</dbReference>
<dbReference type="InterPro" id="IPR050203">
    <property type="entry name" value="Trp-tRNA_synthetase"/>
</dbReference>
<feature type="binding site" evidence="8">
    <location>
        <position position="134"/>
    </location>
    <ligand>
        <name>L-tryptophan</name>
        <dbReference type="ChEBI" id="CHEBI:57912"/>
    </ligand>
</feature>
<feature type="binding site" evidence="8">
    <location>
        <begin position="146"/>
        <end position="148"/>
    </location>
    <ligand>
        <name>ATP</name>
        <dbReference type="ChEBI" id="CHEBI:30616"/>
    </ligand>
</feature>
<organism evidence="10 11">
    <name type="scientific">Candidatus Photodesmus katoptron Akat1</name>
    <dbReference type="NCBI Taxonomy" id="1236703"/>
    <lineage>
        <taxon>Bacteria</taxon>
        <taxon>Pseudomonadati</taxon>
        <taxon>Pseudomonadota</taxon>
        <taxon>Gammaproteobacteria</taxon>
        <taxon>Vibrionales</taxon>
        <taxon>Vibrionaceae</taxon>
        <taxon>Candidatus Photodesmus</taxon>
    </lineage>
</organism>
<dbReference type="AlphaFoldDB" id="S3DJ68"/>
<feature type="binding site" evidence="8">
    <location>
        <begin position="197"/>
        <end position="201"/>
    </location>
    <ligand>
        <name>ATP</name>
        <dbReference type="ChEBI" id="CHEBI:30616"/>
    </ligand>
</feature>
<evidence type="ECO:0000256" key="4">
    <source>
        <dbReference type="ARBA" id="ARBA00022840"/>
    </source>
</evidence>
<dbReference type="Gene3D" id="1.10.240.10">
    <property type="entry name" value="Tyrosyl-Transfer RNA Synthetase"/>
    <property type="match status" value="1"/>
</dbReference>
<dbReference type="PANTHER" id="PTHR43766">
    <property type="entry name" value="TRYPTOPHAN--TRNA LIGASE, MITOCHONDRIAL"/>
    <property type="match status" value="1"/>
</dbReference>
<dbReference type="eggNOG" id="COG0180">
    <property type="taxonomic scope" value="Bacteria"/>
</dbReference>
<keyword evidence="3 8" id="KW-0547">Nucleotide-binding</keyword>
<keyword evidence="8" id="KW-0963">Cytoplasm</keyword>
<dbReference type="PRINTS" id="PR01039">
    <property type="entry name" value="TRNASYNTHTRP"/>
</dbReference>
<evidence type="ECO:0000256" key="2">
    <source>
        <dbReference type="ARBA" id="ARBA00022598"/>
    </source>
</evidence>
<feature type="binding site" evidence="8">
    <location>
        <begin position="11"/>
        <end position="13"/>
    </location>
    <ligand>
        <name>ATP</name>
        <dbReference type="ChEBI" id="CHEBI:30616"/>
    </ligand>
</feature>
<dbReference type="GO" id="GO:0006436">
    <property type="term" value="P:tryptophanyl-tRNA aminoacylation"/>
    <property type="evidence" value="ECO:0007669"/>
    <property type="project" value="UniProtKB-UniRule"/>
</dbReference>
<feature type="short sequence motif" description="'KMSKS' region" evidence="8">
    <location>
        <begin position="197"/>
        <end position="201"/>
    </location>
</feature>
<keyword evidence="4 8" id="KW-0067">ATP-binding</keyword>
<evidence type="ECO:0000256" key="5">
    <source>
        <dbReference type="ARBA" id="ARBA00022917"/>
    </source>
</evidence>
<proteinExistence type="inferred from homology"/>
<dbReference type="CDD" id="cd00806">
    <property type="entry name" value="TrpRS_core"/>
    <property type="match status" value="1"/>
</dbReference>
<evidence type="ECO:0000256" key="8">
    <source>
        <dbReference type="HAMAP-Rule" id="MF_00140"/>
    </source>
</evidence>
<dbReference type="GO" id="GO:0005829">
    <property type="term" value="C:cytosol"/>
    <property type="evidence" value="ECO:0007669"/>
    <property type="project" value="TreeGrafter"/>
</dbReference>
<dbReference type="InterPro" id="IPR014729">
    <property type="entry name" value="Rossmann-like_a/b/a_fold"/>
</dbReference>
<evidence type="ECO:0000256" key="7">
    <source>
        <dbReference type="ARBA" id="ARBA00049929"/>
    </source>
</evidence>
<dbReference type="PATRIC" id="fig|1236703.3.peg.189"/>
<evidence type="ECO:0000313" key="10">
    <source>
        <dbReference type="EMBL" id="EPE37740.1"/>
    </source>
</evidence>
<dbReference type="Proteomes" id="UP000053688">
    <property type="component" value="Unassembled WGS sequence"/>
</dbReference>
<dbReference type="Pfam" id="PF00579">
    <property type="entry name" value="tRNA-synt_1b"/>
    <property type="match status" value="1"/>
</dbReference>
<evidence type="ECO:0000313" key="11">
    <source>
        <dbReference type="Proteomes" id="UP000053688"/>
    </source>
</evidence>
<protein>
    <recommendedName>
        <fullName evidence="8">Tryptophan--tRNA ligase</fullName>
        <ecNumber evidence="8">6.1.1.2</ecNumber>
    </recommendedName>
    <alternativeName>
        <fullName evidence="8">Tryptophanyl-tRNA synthetase</fullName>
        <shortName evidence="8">TrpRS</shortName>
    </alternativeName>
</protein>
<keyword evidence="11" id="KW-1185">Reference proteome</keyword>
<dbReference type="Gene3D" id="3.40.50.620">
    <property type="entry name" value="HUPs"/>
    <property type="match status" value="1"/>
</dbReference>
<feature type="binding site" evidence="8">
    <location>
        <position position="188"/>
    </location>
    <ligand>
        <name>ATP</name>
        <dbReference type="ChEBI" id="CHEBI:30616"/>
    </ligand>
</feature>
<comment type="subunit">
    <text evidence="8">Homodimer.</text>
</comment>
<comment type="caution">
    <text evidence="10">The sequence shown here is derived from an EMBL/GenBank/DDBJ whole genome shotgun (WGS) entry which is preliminary data.</text>
</comment>
<reference evidence="10 11" key="1">
    <citation type="journal article" date="2014" name="Environ. Microbiol.">
        <title>Genomic signatures of obligate host dependence in the luminous bacterial symbiont of a vertebrate.</title>
        <authorList>
            <person name="Hendry T.A."/>
            <person name="de Wet J.R."/>
            <person name="Dunlap P.V."/>
        </authorList>
    </citation>
    <scope>NUCLEOTIDE SEQUENCE [LARGE SCALE GENOMIC DNA]</scope>
    <source>
        <strain evidence="10 11">Akat1</strain>
    </source>
</reference>
<dbReference type="RefSeq" id="WP_016503538.1">
    <property type="nucleotide sequence ID" value="NZ_AMSD01000001.1"/>
</dbReference>
<dbReference type="InterPro" id="IPR024109">
    <property type="entry name" value="Trp-tRNA-ligase_bac-type"/>
</dbReference>
<dbReference type="PANTHER" id="PTHR43766:SF1">
    <property type="entry name" value="TRYPTOPHAN--TRNA LIGASE, MITOCHONDRIAL"/>
    <property type="match status" value="1"/>
</dbReference>
<comment type="similarity">
    <text evidence="1 8 9">Belongs to the class-I aminoacyl-tRNA synthetase family.</text>
</comment>
<keyword evidence="6 8" id="KW-0030">Aminoacyl-tRNA synthetase</keyword>
<sequence length="339" mass="38505">MKKSIVLSGIQPSGKLSIGNYLGALRQWIEMQDNYNCQYCIVDLHAISIRKNPKELNKNIFDTLAICLSSGIDPKKSSLFIQSHIPEHTQLSWLLNCYTQIGELNRMTQFKDKSQCYNNVNAGLFNYPVLMAADILLYGAHKVPVGNDQKQHLELARNIAIRFNNIYSQNNPIFTIPKAYTPKINGRVMSLQNSAKKMSKSDHNHKNIITLLDEPKTILKKINQAQTDLDKPPRIIYEADKKPGISNLMSLYSAATGKTFTEIETQYQNTELYSPFKTDVAEAIISMLEPIQIEYKRVRKDYSYLNSVMRDGAKKASILASKTLKKVYEAVGFIVPNFK</sequence>
<dbReference type="GO" id="GO:0005524">
    <property type="term" value="F:ATP binding"/>
    <property type="evidence" value="ECO:0007669"/>
    <property type="project" value="UniProtKB-UniRule"/>
</dbReference>
<comment type="function">
    <text evidence="8">Catalyzes the attachment of tryptophan to tRNA(Trp).</text>
</comment>
<dbReference type="SUPFAM" id="SSF52374">
    <property type="entry name" value="Nucleotidylyl transferase"/>
    <property type="match status" value="1"/>
</dbReference>
<evidence type="ECO:0000256" key="6">
    <source>
        <dbReference type="ARBA" id="ARBA00023146"/>
    </source>
</evidence>
<evidence type="ECO:0000256" key="1">
    <source>
        <dbReference type="ARBA" id="ARBA00005594"/>
    </source>
</evidence>
<feature type="short sequence motif" description="'HIGH' region" evidence="8">
    <location>
        <begin position="12"/>
        <end position="20"/>
    </location>
</feature>
<dbReference type="InterPro" id="IPR002305">
    <property type="entry name" value="aa-tRNA-synth_Ic"/>
</dbReference>
<accession>S3DJ68</accession>
<dbReference type="InterPro" id="IPR002306">
    <property type="entry name" value="Trp-tRNA-ligase"/>
</dbReference>
<dbReference type="HAMAP" id="MF_00140_B">
    <property type="entry name" value="Trp_tRNA_synth_B"/>
    <property type="match status" value="1"/>
</dbReference>
<comment type="catalytic activity">
    <reaction evidence="7 8">
        <text>tRNA(Trp) + L-tryptophan + ATP = L-tryptophyl-tRNA(Trp) + AMP + diphosphate + H(+)</text>
        <dbReference type="Rhea" id="RHEA:24080"/>
        <dbReference type="Rhea" id="RHEA-COMP:9671"/>
        <dbReference type="Rhea" id="RHEA-COMP:9705"/>
        <dbReference type="ChEBI" id="CHEBI:15378"/>
        <dbReference type="ChEBI" id="CHEBI:30616"/>
        <dbReference type="ChEBI" id="CHEBI:33019"/>
        <dbReference type="ChEBI" id="CHEBI:57912"/>
        <dbReference type="ChEBI" id="CHEBI:78442"/>
        <dbReference type="ChEBI" id="CHEBI:78535"/>
        <dbReference type="ChEBI" id="CHEBI:456215"/>
        <dbReference type="EC" id="6.1.1.2"/>
    </reaction>
</comment>
<dbReference type="NCBIfam" id="TIGR00233">
    <property type="entry name" value="trpS"/>
    <property type="match status" value="1"/>
</dbReference>
<keyword evidence="2 8" id="KW-0436">Ligase</keyword>
<dbReference type="STRING" id="28176.CF66_2221"/>
<evidence type="ECO:0000256" key="3">
    <source>
        <dbReference type="ARBA" id="ARBA00022741"/>
    </source>
</evidence>
<comment type="subcellular location">
    <subcellularLocation>
        <location evidence="8">Cytoplasm</location>
    </subcellularLocation>
</comment>
<keyword evidence="5 8" id="KW-0648">Protein biosynthesis</keyword>
<gene>
    <name evidence="8 10" type="primary">trpS</name>
    <name evidence="10" type="ORF">O1U_0199</name>
</gene>